<keyword evidence="2" id="KW-1185">Reference proteome</keyword>
<dbReference type="AlphaFoldDB" id="A0A371D8Q1"/>
<name>A0A371D8Q1_9APHY</name>
<accession>A0A371D8Q1</accession>
<gene>
    <name evidence="1" type="ORF">OH76DRAFT_1483412</name>
</gene>
<organism evidence="1 2">
    <name type="scientific">Lentinus brumalis</name>
    <dbReference type="NCBI Taxonomy" id="2498619"/>
    <lineage>
        <taxon>Eukaryota</taxon>
        <taxon>Fungi</taxon>
        <taxon>Dikarya</taxon>
        <taxon>Basidiomycota</taxon>
        <taxon>Agaricomycotina</taxon>
        <taxon>Agaricomycetes</taxon>
        <taxon>Polyporales</taxon>
        <taxon>Polyporaceae</taxon>
        <taxon>Lentinus</taxon>
    </lineage>
</organism>
<evidence type="ECO:0000313" key="2">
    <source>
        <dbReference type="Proteomes" id="UP000256964"/>
    </source>
</evidence>
<protein>
    <submittedName>
        <fullName evidence="1">Uncharacterized protein</fullName>
    </submittedName>
</protein>
<proteinExistence type="predicted"/>
<sequence>MSVDGFRDVGRRLPRCRSTASAMSVDFRDARYSETSSPDRIYLHLPESGSLYAMPDLRKLGGEGVHEIDAVIIFPSAPETPLVARQPVVVVSTVNAAPGQDAEEPLECVYRFRGYLGNWSDRFRPSQMYPEMFDRPPGEVFITAQRWSRRVIIT</sequence>
<dbReference type="EMBL" id="KZ857408">
    <property type="protein sequence ID" value="RDX48909.1"/>
    <property type="molecule type" value="Genomic_DNA"/>
</dbReference>
<evidence type="ECO:0000313" key="1">
    <source>
        <dbReference type="EMBL" id="RDX48909.1"/>
    </source>
</evidence>
<reference evidence="1 2" key="1">
    <citation type="journal article" date="2018" name="Biotechnol. Biofuels">
        <title>Integrative visual omics of the white-rot fungus Polyporus brumalis exposes the biotechnological potential of its oxidative enzymes for delignifying raw plant biomass.</title>
        <authorList>
            <person name="Miyauchi S."/>
            <person name="Rancon A."/>
            <person name="Drula E."/>
            <person name="Hage H."/>
            <person name="Chaduli D."/>
            <person name="Favel A."/>
            <person name="Grisel S."/>
            <person name="Henrissat B."/>
            <person name="Herpoel-Gimbert I."/>
            <person name="Ruiz-Duenas F.J."/>
            <person name="Chevret D."/>
            <person name="Hainaut M."/>
            <person name="Lin J."/>
            <person name="Wang M."/>
            <person name="Pangilinan J."/>
            <person name="Lipzen A."/>
            <person name="Lesage-Meessen L."/>
            <person name="Navarro D."/>
            <person name="Riley R."/>
            <person name="Grigoriev I.V."/>
            <person name="Zhou S."/>
            <person name="Raouche S."/>
            <person name="Rosso M.N."/>
        </authorList>
    </citation>
    <scope>NUCLEOTIDE SEQUENCE [LARGE SCALE GENOMIC DNA]</scope>
    <source>
        <strain evidence="1 2">BRFM 1820</strain>
    </source>
</reference>
<dbReference type="Proteomes" id="UP000256964">
    <property type="component" value="Unassembled WGS sequence"/>
</dbReference>